<gene>
    <name evidence="3" type="ORF">ERS075579_03939</name>
</gene>
<evidence type="ECO:0000313" key="3">
    <source>
        <dbReference type="EMBL" id="CPV66106.1"/>
    </source>
</evidence>
<reference evidence="3 4" key="1">
    <citation type="submission" date="2015-03" db="EMBL/GenBank/DDBJ databases">
        <authorList>
            <person name="Murphy D."/>
        </authorList>
    </citation>
    <scope>NUCLEOTIDE SEQUENCE [LARGE SCALE GENOMIC DNA]</scope>
    <source>
        <strain evidence="3 4">PAP088</strain>
    </source>
</reference>
<evidence type="ECO:0000256" key="1">
    <source>
        <dbReference type="SAM" id="MobiDB-lite"/>
    </source>
</evidence>
<proteinExistence type="predicted"/>
<name>A0A0U0ZS38_9MYCO</name>
<feature type="compositionally biased region" description="Low complexity" evidence="1">
    <location>
        <begin position="70"/>
        <end position="104"/>
    </location>
</feature>
<feature type="transmembrane region" description="Helical" evidence="2">
    <location>
        <begin position="45"/>
        <end position="63"/>
    </location>
</feature>
<feature type="region of interest" description="Disordered" evidence="1">
    <location>
        <begin position="207"/>
        <end position="234"/>
    </location>
</feature>
<feature type="compositionally biased region" description="Low complexity" evidence="1">
    <location>
        <begin position="26"/>
        <end position="38"/>
    </location>
</feature>
<keyword evidence="2" id="KW-1133">Transmembrane helix</keyword>
<dbReference type="AlphaFoldDB" id="A0A0U0ZS38"/>
<dbReference type="Proteomes" id="UP000045782">
    <property type="component" value="Unassembled WGS sequence"/>
</dbReference>
<sequence>MFSDRNPEKPGIYLKDMPFPRPPKKTAPAPDKAAAGRKPTPRWKLYAGIAAVLIIGALVWNTLTHPPAEAPTGTDTSSPSSSTTASTTAPETAPTPIETGTPATGRADDVAASFAADYANTEGGKDPWLDRMTRWTTPQLADGYRLTDPNRLPVAHLRRMSPPLNSDSGTILYDAFYDTITLEIRLAYIEDRWLVVAALDATTVPEQVTETSAPETTPLIPPDLNTPATEGSPS</sequence>
<evidence type="ECO:0000256" key="2">
    <source>
        <dbReference type="SAM" id="Phobius"/>
    </source>
</evidence>
<accession>A0A0U0ZS38</accession>
<feature type="region of interest" description="Disordered" evidence="1">
    <location>
        <begin position="68"/>
        <end position="105"/>
    </location>
</feature>
<evidence type="ECO:0000313" key="4">
    <source>
        <dbReference type="Proteomes" id="UP000045782"/>
    </source>
</evidence>
<keyword evidence="2" id="KW-0472">Membrane</keyword>
<organism evidence="3 4">
    <name type="scientific">Mycobacteroides abscessus</name>
    <dbReference type="NCBI Taxonomy" id="36809"/>
    <lineage>
        <taxon>Bacteria</taxon>
        <taxon>Bacillati</taxon>
        <taxon>Actinomycetota</taxon>
        <taxon>Actinomycetes</taxon>
        <taxon>Mycobacteriales</taxon>
        <taxon>Mycobacteriaceae</taxon>
        <taxon>Mycobacteroides</taxon>
    </lineage>
</organism>
<protein>
    <submittedName>
        <fullName evidence="3">Uncharacterized protein</fullName>
    </submittedName>
</protein>
<feature type="region of interest" description="Disordered" evidence="1">
    <location>
        <begin position="1"/>
        <end position="39"/>
    </location>
</feature>
<keyword evidence="2" id="KW-0812">Transmembrane</keyword>
<dbReference type="EMBL" id="CSWP01000009">
    <property type="protein sequence ID" value="CPV66106.1"/>
    <property type="molecule type" value="Genomic_DNA"/>
</dbReference>